<dbReference type="InParanoid" id="A0A2H3CG52"/>
<dbReference type="Proteomes" id="UP000217790">
    <property type="component" value="Unassembled WGS sequence"/>
</dbReference>
<evidence type="ECO:0000313" key="3">
    <source>
        <dbReference type="Proteomes" id="UP000217790"/>
    </source>
</evidence>
<name>A0A2H3CG52_ARMGA</name>
<proteinExistence type="predicted"/>
<dbReference type="EMBL" id="KZ293721">
    <property type="protein sequence ID" value="PBK82069.1"/>
    <property type="molecule type" value="Genomic_DNA"/>
</dbReference>
<accession>A0A2H3CG52</accession>
<feature type="coiled-coil region" evidence="1">
    <location>
        <begin position="83"/>
        <end position="138"/>
    </location>
</feature>
<reference evidence="3" key="1">
    <citation type="journal article" date="2017" name="Nat. Ecol. Evol.">
        <title>Genome expansion and lineage-specific genetic innovations in the forest pathogenic fungi Armillaria.</title>
        <authorList>
            <person name="Sipos G."/>
            <person name="Prasanna A.N."/>
            <person name="Walter M.C."/>
            <person name="O'Connor E."/>
            <person name="Balint B."/>
            <person name="Krizsan K."/>
            <person name="Kiss B."/>
            <person name="Hess J."/>
            <person name="Varga T."/>
            <person name="Slot J."/>
            <person name="Riley R."/>
            <person name="Boka B."/>
            <person name="Rigling D."/>
            <person name="Barry K."/>
            <person name="Lee J."/>
            <person name="Mihaltcheva S."/>
            <person name="LaButti K."/>
            <person name="Lipzen A."/>
            <person name="Waldron R."/>
            <person name="Moloney N.M."/>
            <person name="Sperisen C."/>
            <person name="Kredics L."/>
            <person name="Vagvoelgyi C."/>
            <person name="Patrignani A."/>
            <person name="Fitzpatrick D."/>
            <person name="Nagy I."/>
            <person name="Doyle S."/>
            <person name="Anderson J.B."/>
            <person name="Grigoriev I.V."/>
            <person name="Gueldener U."/>
            <person name="Muensterkoetter M."/>
            <person name="Nagy L.G."/>
        </authorList>
    </citation>
    <scope>NUCLEOTIDE SEQUENCE [LARGE SCALE GENOMIC DNA]</scope>
    <source>
        <strain evidence="3">Ar21-2</strain>
    </source>
</reference>
<evidence type="ECO:0000313" key="2">
    <source>
        <dbReference type="EMBL" id="PBK82069.1"/>
    </source>
</evidence>
<protein>
    <submittedName>
        <fullName evidence="2">Uncharacterized protein</fullName>
    </submittedName>
</protein>
<gene>
    <name evidence="2" type="ORF">ARMGADRAFT_1090623</name>
</gene>
<organism evidence="2 3">
    <name type="scientific">Armillaria gallica</name>
    <name type="common">Bulbous honey fungus</name>
    <name type="synonym">Armillaria bulbosa</name>
    <dbReference type="NCBI Taxonomy" id="47427"/>
    <lineage>
        <taxon>Eukaryota</taxon>
        <taxon>Fungi</taxon>
        <taxon>Dikarya</taxon>
        <taxon>Basidiomycota</taxon>
        <taxon>Agaricomycotina</taxon>
        <taxon>Agaricomycetes</taxon>
        <taxon>Agaricomycetidae</taxon>
        <taxon>Agaricales</taxon>
        <taxon>Marasmiineae</taxon>
        <taxon>Physalacriaceae</taxon>
        <taxon>Armillaria</taxon>
    </lineage>
</organism>
<evidence type="ECO:0000256" key="1">
    <source>
        <dbReference type="SAM" id="Coils"/>
    </source>
</evidence>
<keyword evidence="3" id="KW-1185">Reference proteome</keyword>
<sequence length="161" mass="18039">MESSIRPLEGSTHLNPPASRAGPIVICDDMDTNNPFTSLAHAVLKETKERDVRFRETGPVSTSIVDRLESHKEHNGGYTGSTTNQYEDECHRLRASLSEVQNTIMKQKAETEEMSTTIAEMEQHIRNLNATVNNQKSNLKIRDAELEAKARLTLFGFPVSK</sequence>
<dbReference type="AlphaFoldDB" id="A0A2H3CG52"/>
<keyword evidence="1" id="KW-0175">Coiled coil</keyword>